<keyword evidence="2" id="KW-1185">Reference proteome</keyword>
<protein>
    <submittedName>
        <fullName evidence="1">Uncharacterized protein</fullName>
    </submittedName>
</protein>
<dbReference type="AlphaFoldDB" id="A0A1R3FXT3"/>
<dbReference type="EMBL" id="AWWV01016072">
    <property type="protein sequence ID" value="OMO50654.1"/>
    <property type="molecule type" value="Genomic_DNA"/>
</dbReference>
<dbReference type="Proteomes" id="UP000188268">
    <property type="component" value="Unassembled WGS sequence"/>
</dbReference>
<comment type="caution">
    <text evidence="1">The sequence shown here is derived from an EMBL/GenBank/DDBJ whole genome shotgun (WGS) entry which is preliminary data.</text>
</comment>
<sequence length="59" mass="6429">MARRDGINNRGTRRFVGGEAEAEEATPLPSLVRGYEACALICSKISSFPITAKTQRFAN</sequence>
<organism evidence="1 2">
    <name type="scientific">Corchorus capsularis</name>
    <name type="common">Jute</name>
    <dbReference type="NCBI Taxonomy" id="210143"/>
    <lineage>
        <taxon>Eukaryota</taxon>
        <taxon>Viridiplantae</taxon>
        <taxon>Streptophyta</taxon>
        <taxon>Embryophyta</taxon>
        <taxon>Tracheophyta</taxon>
        <taxon>Spermatophyta</taxon>
        <taxon>Magnoliopsida</taxon>
        <taxon>eudicotyledons</taxon>
        <taxon>Gunneridae</taxon>
        <taxon>Pentapetalae</taxon>
        <taxon>rosids</taxon>
        <taxon>malvids</taxon>
        <taxon>Malvales</taxon>
        <taxon>Malvaceae</taxon>
        <taxon>Grewioideae</taxon>
        <taxon>Apeibeae</taxon>
        <taxon>Corchorus</taxon>
    </lineage>
</organism>
<accession>A0A1R3FXT3</accession>
<dbReference type="Gramene" id="OMO50654">
    <property type="protein sequence ID" value="OMO50654"/>
    <property type="gene ID" value="CCACVL1_30329"/>
</dbReference>
<reference evidence="1 2" key="1">
    <citation type="submission" date="2013-09" db="EMBL/GenBank/DDBJ databases">
        <title>Corchorus capsularis genome sequencing.</title>
        <authorList>
            <person name="Alam M."/>
            <person name="Haque M.S."/>
            <person name="Islam M.S."/>
            <person name="Emdad E.M."/>
            <person name="Islam M.M."/>
            <person name="Ahmed B."/>
            <person name="Halim A."/>
            <person name="Hossen Q.M.M."/>
            <person name="Hossain M.Z."/>
            <person name="Ahmed R."/>
            <person name="Khan M.M."/>
            <person name="Islam R."/>
            <person name="Rashid M.M."/>
            <person name="Khan S.A."/>
            <person name="Rahman M.S."/>
            <person name="Alam M."/>
        </authorList>
    </citation>
    <scope>NUCLEOTIDE SEQUENCE [LARGE SCALE GENOMIC DNA]</scope>
    <source>
        <strain evidence="2">cv. CVL-1</strain>
        <tissue evidence="1">Whole seedling</tissue>
    </source>
</reference>
<proteinExistence type="predicted"/>
<name>A0A1R3FXT3_COCAP</name>
<evidence type="ECO:0000313" key="1">
    <source>
        <dbReference type="EMBL" id="OMO50654.1"/>
    </source>
</evidence>
<gene>
    <name evidence="1" type="ORF">CCACVL1_30329</name>
</gene>
<evidence type="ECO:0000313" key="2">
    <source>
        <dbReference type="Proteomes" id="UP000188268"/>
    </source>
</evidence>